<dbReference type="Gene3D" id="1.10.3720.10">
    <property type="entry name" value="MetI-like"/>
    <property type="match status" value="1"/>
</dbReference>
<dbReference type="InterPro" id="IPR010065">
    <property type="entry name" value="AA_ABC_transptr_permease_3TM"/>
</dbReference>
<keyword evidence="5 9" id="KW-0812">Transmembrane</keyword>
<feature type="transmembrane region" description="Helical" evidence="9">
    <location>
        <begin position="206"/>
        <end position="230"/>
    </location>
</feature>
<organism evidence="11 12">
    <name type="scientific">Sutterella parvirubra YIT 11816</name>
    <dbReference type="NCBI Taxonomy" id="762967"/>
    <lineage>
        <taxon>Bacteria</taxon>
        <taxon>Pseudomonadati</taxon>
        <taxon>Pseudomonadota</taxon>
        <taxon>Betaproteobacteria</taxon>
        <taxon>Burkholderiales</taxon>
        <taxon>Sutterellaceae</taxon>
        <taxon>Sutterella</taxon>
    </lineage>
</organism>
<evidence type="ECO:0000256" key="2">
    <source>
        <dbReference type="ARBA" id="ARBA00010072"/>
    </source>
</evidence>
<feature type="transmembrane region" description="Helical" evidence="9">
    <location>
        <begin position="75"/>
        <end position="96"/>
    </location>
</feature>
<evidence type="ECO:0000256" key="4">
    <source>
        <dbReference type="ARBA" id="ARBA00022475"/>
    </source>
</evidence>
<dbReference type="STRING" id="762967.HMPREF9440_01176"/>
<evidence type="ECO:0000256" key="5">
    <source>
        <dbReference type="ARBA" id="ARBA00022692"/>
    </source>
</evidence>
<evidence type="ECO:0000256" key="8">
    <source>
        <dbReference type="ARBA" id="ARBA00023136"/>
    </source>
</evidence>
<dbReference type="SUPFAM" id="SSF161098">
    <property type="entry name" value="MetI-like"/>
    <property type="match status" value="1"/>
</dbReference>
<dbReference type="RefSeq" id="WP_008542018.1">
    <property type="nucleotide sequence ID" value="NZ_JH604946.1"/>
</dbReference>
<gene>
    <name evidence="11" type="ORF">HMPREF9440_01176</name>
</gene>
<dbReference type="EMBL" id="AFBQ01000159">
    <property type="protein sequence ID" value="EHY31447.1"/>
    <property type="molecule type" value="Genomic_DNA"/>
</dbReference>
<dbReference type="PROSITE" id="PS50928">
    <property type="entry name" value="ABC_TM1"/>
    <property type="match status" value="1"/>
</dbReference>
<reference evidence="11 12" key="1">
    <citation type="submission" date="2011-11" db="EMBL/GenBank/DDBJ databases">
        <authorList>
            <person name="Weinstock G."/>
            <person name="Sodergren E."/>
            <person name="Clifton S."/>
            <person name="Fulton L."/>
            <person name="Fulton B."/>
            <person name="Courtney L."/>
            <person name="Fronick C."/>
            <person name="Harrison M."/>
            <person name="Strong C."/>
            <person name="Farmer C."/>
            <person name="Delahaunty K."/>
            <person name="Markovic C."/>
            <person name="Hall O."/>
            <person name="Minx P."/>
            <person name="Tomlinson C."/>
            <person name="Mitreva M."/>
            <person name="Hou S."/>
            <person name="Chen J."/>
            <person name="Wollam A."/>
            <person name="Pepin K.H."/>
            <person name="Johnson M."/>
            <person name="Bhonagiri V."/>
            <person name="Zhang X."/>
            <person name="Suruliraj S."/>
            <person name="Warren W."/>
            <person name="Chinwalla A."/>
            <person name="Mardis E.R."/>
            <person name="Wilson R.K."/>
        </authorList>
    </citation>
    <scope>NUCLEOTIDE SEQUENCE [LARGE SCALE GENOMIC DNA]</scope>
    <source>
        <strain evidence="11 12">YIT 11816</strain>
    </source>
</reference>
<dbReference type="CDD" id="cd06261">
    <property type="entry name" value="TM_PBP2"/>
    <property type="match status" value="1"/>
</dbReference>
<feature type="transmembrane region" description="Helical" evidence="9">
    <location>
        <begin position="41"/>
        <end position="63"/>
    </location>
</feature>
<dbReference type="AlphaFoldDB" id="H3KEL2"/>
<dbReference type="InterPro" id="IPR035906">
    <property type="entry name" value="MetI-like_sf"/>
</dbReference>
<keyword evidence="12" id="KW-1185">Reference proteome</keyword>
<keyword evidence="4" id="KW-1003">Cell membrane</keyword>
<evidence type="ECO:0000313" key="11">
    <source>
        <dbReference type="EMBL" id="EHY31447.1"/>
    </source>
</evidence>
<dbReference type="HOGENOM" id="CLU_019602_1_4_4"/>
<dbReference type="GO" id="GO:0022857">
    <property type="term" value="F:transmembrane transporter activity"/>
    <property type="evidence" value="ECO:0007669"/>
    <property type="project" value="InterPro"/>
</dbReference>
<dbReference type="PANTHER" id="PTHR30614">
    <property type="entry name" value="MEMBRANE COMPONENT OF AMINO ACID ABC TRANSPORTER"/>
    <property type="match status" value="1"/>
</dbReference>
<feature type="domain" description="ABC transmembrane type-1" evidence="10">
    <location>
        <begin position="39"/>
        <end position="227"/>
    </location>
</feature>
<evidence type="ECO:0000256" key="7">
    <source>
        <dbReference type="ARBA" id="ARBA00022989"/>
    </source>
</evidence>
<name>H3KEL2_9BURK</name>
<accession>H3KEL2</accession>
<protein>
    <submittedName>
        <fullName evidence="11">ABC transporter, permease protein</fullName>
    </submittedName>
</protein>
<evidence type="ECO:0000256" key="3">
    <source>
        <dbReference type="ARBA" id="ARBA00022448"/>
    </source>
</evidence>
<dbReference type="Pfam" id="PF00528">
    <property type="entry name" value="BPD_transp_1"/>
    <property type="match status" value="1"/>
</dbReference>
<proteinExistence type="inferred from homology"/>
<keyword evidence="7 9" id="KW-1133">Transmembrane helix</keyword>
<evidence type="ECO:0000259" key="10">
    <source>
        <dbReference type="PROSITE" id="PS50928"/>
    </source>
</evidence>
<comment type="similarity">
    <text evidence="2">Belongs to the binding-protein-dependent transport system permease family. HisMQ subfamily.</text>
</comment>
<dbReference type="NCBIfam" id="TIGR01726">
    <property type="entry name" value="HEQRo_perm_3TM"/>
    <property type="match status" value="1"/>
</dbReference>
<evidence type="ECO:0000313" key="12">
    <source>
        <dbReference type="Proteomes" id="UP000004956"/>
    </source>
</evidence>
<keyword evidence="6" id="KW-0029">Amino-acid transport</keyword>
<dbReference type="OrthoDB" id="7026155at2"/>
<dbReference type="Proteomes" id="UP000004956">
    <property type="component" value="Unassembled WGS sequence"/>
</dbReference>
<comment type="subcellular location">
    <subcellularLocation>
        <location evidence="1">Cell inner membrane</location>
        <topology evidence="1">Multi-pass membrane protein</topology>
    </subcellularLocation>
    <subcellularLocation>
        <location evidence="9">Cell membrane</location>
        <topology evidence="9">Multi-pass membrane protein</topology>
    </subcellularLocation>
</comment>
<keyword evidence="8 9" id="KW-0472">Membrane</keyword>
<dbReference type="PANTHER" id="PTHR30614:SF0">
    <property type="entry name" value="L-CYSTINE TRANSPORT SYSTEM PERMEASE PROTEIN TCYL"/>
    <property type="match status" value="1"/>
</dbReference>
<dbReference type="InterPro" id="IPR000515">
    <property type="entry name" value="MetI-like"/>
</dbReference>
<keyword evidence="3 9" id="KW-0813">Transport</keyword>
<dbReference type="GO" id="GO:0006865">
    <property type="term" value="P:amino acid transport"/>
    <property type="evidence" value="ECO:0007669"/>
    <property type="project" value="UniProtKB-KW"/>
</dbReference>
<sequence length="239" mass="25264">MDLISYLQNLTHAGLVSERAADVATLMGEAFTELLIPVIELTIPLAAVSFALGLALAVVLALVRIKEVPVATTLAGFFIWFVRGTPMLVQLFIVFFGLPGMGLTVDPIPSAILVFTANVGAYASEILRGAIGAVPKGQWAAGRSLGLTEAGVMRLIVLPQAMRTAFPALVNTLLGLIKDTSLASAVTVVEMFMAAQLAAARTFEPFWLYMEAAFIYLMISTVVAAAGAALEKRLALPGR</sequence>
<dbReference type="GO" id="GO:0043190">
    <property type="term" value="C:ATP-binding cassette (ABC) transporter complex"/>
    <property type="evidence" value="ECO:0007669"/>
    <property type="project" value="InterPro"/>
</dbReference>
<evidence type="ECO:0000256" key="9">
    <source>
        <dbReference type="RuleBase" id="RU363032"/>
    </source>
</evidence>
<comment type="caution">
    <text evidence="11">The sequence shown here is derived from an EMBL/GenBank/DDBJ whole genome shotgun (WGS) entry which is preliminary data.</text>
</comment>
<dbReference type="PATRIC" id="fig|762967.3.peg.932"/>
<dbReference type="InterPro" id="IPR043429">
    <property type="entry name" value="ArtM/GltK/GlnP/TcyL/YhdX-like"/>
</dbReference>
<evidence type="ECO:0000256" key="6">
    <source>
        <dbReference type="ARBA" id="ARBA00022970"/>
    </source>
</evidence>
<evidence type="ECO:0000256" key="1">
    <source>
        <dbReference type="ARBA" id="ARBA00004429"/>
    </source>
</evidence>